<organism evidence="2 3">
    <name type="scientific">Raoultibacter massiliensis</name>
    <dbReference type="NCBI Taxonomy" id="1852371"/>
    <lineage>
        <taxon>Bacteria</taxon>
        <taxon>Bacillati</taxon>
        <taxon>Actinomycetota</taxon>
        <taxon>Coriobacteriia</taxon>
        <taxon>Eggerthellales</taxon>
        <taxon>Eggerthellaceae</taxon>
        <taxon>Raoultibacter</taxon>
    </lineage>
</organism>
<feature type="chain" id="PRO_5045099474" evidence="1">
    <location>
        <begin position="27"/>
        <end position="163"/>
    </location>
</feature>
<gene>
    <name evidence="2" type="ORF">AAA083_14355</name>
</gene>
<accession>A0ABV1JGE9</accession>
<dbReference type="RefSeq" id="WP_180963460.1">
    <property type="nucleotide sequence ID" value="NZ_JBBNOP010000017.1"/>
</dbReference>
<dbReference type="EMBL" id="JBBNOP010000017">
    <property type="protein sequence ID" value="MEQ3364159.1"/>
    <property type="molecule type" value="Genomic_DNA"/>
</dbReference>
<keyword evidence="1" id="KW-0732">Signal</keyword>
<dbReference type="SUPFAM" id="SSF103647">
    <property type="entry name" value="TSP type-3 repeat"/>
    <property type="match status" value="1"/>
</dbReference>
<sequence length="163" mass="15836">MSKKKMVAVFAGALVVALALPTAALAAPGGGFGQLFASCQGQGLGMAIMRSQATVDQACGRAFVDADGDGVCDNFGNGRCAGYVDADGDGVCDACGAEANSCKGYVDADGDGVCDNYAAGNGCGRGFVDENGDGVCDNGGRGGCGAGAGQGAGSGYGGRHHRF</sequence>
<comment type="caution">
    <text evidence="2">The sequence shown here is derived from an EMBL/GenBank/DDBJ whole genome shotgun (WGS) entry which is preliminary data.</text>
</comment>
<evidence type="ECO:0000256" key="1">
    <source>
        <dbReference type="SAM" id="SignalP"/>
    </source>
</evidence>
<name>A0ABV1JGE9_9ACTN</name>
<reference evidence="2 3" key="1">
    <citation type="submission" date="2024-04" db="EMBL/GenBank/DDBJ databases">
        <title>Human intestinal bacterial collection.</title>
        <authorList>
            <person name="Pauvert C."/>
            <person name="Hitch T.C.A."/>
            <person name="Clavel T."/>
        </authorList>
    </citation>
    <scope>NUCLEOTIDE SEQUENCE [LARGE SCALE GENOMIC DNA]</scope>
    <source>
        <strain evidence="2 3">CLA-KB-H42</strain>
    </source>
</reference>
<dbReference type="InterPro" id="IPR028974">
    <property type="entry name" value="TSP_type-3_rpt"/>
</dbReference>
<protein>
    <submittedName>
        <fullName evidence="2">Uncharacterized protein</fullName>
    </submittedName>
</protein>
<evidence type="ECO:0000313" key="3">
    <source>
        <dbReference type="Proteomes" id="UP001487305"/>
    </source>
</evidence>
<proteinExistence type="predicted"/>
<evidence type="ECO:0000313" key="2">
    <source>
        <dbReference type="EMBL" id="MEQ3364159.1"/>
    </source>
</evidence>
<dbReference type="Proteomes" id="UP001487305">
    <property type="component" value="Unassembled WGS sequence"/>
</dbReference>
<keyword evidence="3" id="KW-1185">Reference proteome</keyword>
<feature type="signal peptide" evidence="1">
    <location>
        <begin position="1"/>
        <end position="26"/>
    </location>
</feature>